<sequence length="150" mass="16861">MCVGTATRVGEPWISQVYFVNDSENNFYWYSSVKSRHSRLIADNNNIAFSIFDSTAVGDSVYALYAKATCQVVTDRKTLYSALALYAQKMLRTGFVGNVHEVSVFATNIRDFLGNSELRLYKAVPYEISKLGESKLFNGKFVDQRVSIAL</sequence>
<dbReference type="InterPro" id="IPR012349">
    <property type="entry name" value="Split_barrel_FMN-bd"/>
</dbReference>
<evidence type="ECO:0000313" key="1">
    <source>
        <dbReference type="EMBL" id="PJA15456.1"/>
    </source>
</evidence>
<gene>
    <name evidence="1" type="ORF">COX64_00690</name>
</gene>
<evidence type="ECO:0000313" key="2">
    <source>
        <dbReference type="Proteomes" id="UP000228952"/>
    </source>
</evidence>
<dbReference type="Gene3D" id="2.30.110.10">
    <property type="entry name" value="Electron Transport, Fmn-binding Protein, Chain A"/>
    <property type="match status" value="1"/>
</dbReference>
<comment type="caution">
    <text evidence="1">The sequence shown here is derived from an EMBL/GenBank/DDBJ whole genome shotgun (WGS) entry which is preliminary data.</text>
</comment>
<protein>
    <submittedName>
        <fullName evidence="1">Uncharacterized protein</fullName>
    </submittedName>
</protein>
<dbReference type="AlphaFoldDB" id="A0A2M7W2Z7"/>
<name>A0A2M7W2Z7_9BACT</name>
<reference evidence="2" key="1">
    <citation type="submission" date="2017-09" db="EMBL/GenBank/DDBJ databases">
        <title>Depth-based differentiation of microbial function through sediment-hosted aquifers and enrichment of novel symbionts in the deep terrestrial subsurface.</title>
        <authorList>
            <person name="Probst A.J."/>
            <person name="Ladd B."/>
            <person name="Jarett J.K."/>
            <person name="Geller-Mcgrath D.E."/>
            <person name="Sieber C.M.K."/>
            <person name="Emerson J.B."/>
            <person name="Anantharaman K."/>
            <person name="Thomas B.C."/>
            <person name="Malmstrom R."/>
            <person name="Stieglmeier M."/>
            <person name="Klingl A."/>
            <person name="Woyke T."/>
            <person name="Ryan C.M."/>
            <person name="Banfield J.F."/>
        </authorList>
    </citation>
    <scope>NUCLEOTIDE SEQUENCE [LARGE SCALE GENOMIC DNA]</scope>
</reference>
<dbReference type="EMBL" id="PFQB01000016">
    <property type="protein sequence ID" value="PJA15456.1"/>
    <property type="molecule type" value="Genomic_DNA"/>
</dbReference>
<organism evidence="1 2">
    <name type="scientific">Candidatus Dojkabacteria bacterium CG_4_10_14_0_2_um_filter_Dojkabacteria_WS6_41_15</name>
    <dbReference type="NCBI Taxonomy" id="2014249"/>
    <lineage>
        <taxon>Bacteria</taxon>
        <taxon>Candidatus Dojkabacteria</taxon>
    </lineage>
</organism>
<dbReference type="SUPFAM" id="SSF50475">
    <property type="entry name" value="FMN-binding split barrel"/>
    <property type="match status" value="1"/>
</dbReference>
<accession>A0A2M7W2Z7</accession>
<dbReference type="Proteomes" id="UP000228952">
    <property type="component" value="Unassembled WGS sequence"/>
</dbReference>
<proteinExistence type="predicted"/>